<proteinExistence type="predicted"/>
<organism evidence="3 4">
    <name type="scientific">Pyrenophora tritici-repentis</name>
    <dbReference type="NCBI Taxonomy" id="45151"/>
    <lineage>
        <taxon>Eukaryota</taxon>
        <taxon>Fungi</taxon>
        <taxon>Dikarya</taxon>
        <taxon>Ascomycota</taxon>
        <taxon>Pezizomycotina</taxon>
        <taxon>Dothideomycetes</taxon>
        <taxon>Pleosporomycetidae</taxon>
        <taxon>Pleosporales</taxon>
        <taxon>Pleosporineae</taxon>
        <taxon>Pleosporaceae</taxon>
        <taxon>Pyrenophora</taxon>
    </lineage>
</organism>
<reference evidence="3" key="1">
    <citation type="journal article" date="2018" name="BMC Genomics">
        <title>Comparative genomics of the wheat fungal pathogen Pyrenophora tritici-repentis reveals chromosomal variations and genome plasticity.</title>
        <authorList>
            <person name="Moolhuijzen P."/>
            <person name="See P.T."/>
            <person name="Hane J.K."/>
            <person name="Shi G."/>
            <person name="Liu Z."/>
            <person name="Oliver R.P."/>
            <person name="Moffat C.S."/>
        </authorList>
    </citation>
    <scope>NUCLEOTIDE SEQUENCE [LARGE SCALE GENOMIC DNA]</scope>
    <source>
        <strain evidence="3">M4</strain>
    </source>
</reference>
<evidence type="ECO:0000259" key="2">
    <source>
        <dbReference type="Pfam" id="PF25545"/>
    </source>
</evidence>
<accession>A0A2W1DXI5</accession>
<dbReference type="EMBL" id="NQIK02000003">
    <property type="protein sequence ID" value="KAF7573720.1"/>
    <property type="molecule type" value="Genomic_DNA"/>
</dbReference>
<feature type="domain" description="DUF7924" evidence="2">
    <location>
        <begin position="75"/>
        <end position="224"/>
    </location>
</feature>
<evidence type="ECO:0000256" key="1">
    <source>
        <dbReference type="SAM" id="MobiDB-lite"/>
    </source>
</evidence>
<dbReference type="RefSeq" id="XP_001940139.2">
    <property type="nucleotide sequence ID" value="XM_001940104.2"/>
</dbReference>
<protein>
    <recommendedName>
        <fullName evidence="2">DUF7924 domain-containing protein</fullName>
    </recommendedName>
</protein>
<dbReference type="Proteomes" id="UP000245464">
    <property type="component" value="Chromosome 3"/>
</dbReference>
<feature type="region of interest" description="Disordered" evidence="1">
    <location>
        <begin position="60"/>
        <end position="81"/>
    </location>
</feature>
<sequence length="276" mass="30282">MFSASEKPWLSELKPTAPSPQDFIPRTLALAQQGVSQRSDPADTNPLTFQAQSTPSILPKTPVFSMPSTTRSDVSSESPNGLTTLKPDITLGLAHISFTRMQRTVLTMLQNVSCVLSEPYQSQIGLRFPFLVVENKGGAVGGNMLGAQNQAAVDGACALNIFGDFQSIVTRIMSQYNRDNSGTDQGEDVSMSTILFSLTTEGPLHEIWVHYRVGDEYHMTCYRAWRTTRREDAIKFAQALAGIVEWGRTNFRENVVNMLSQIEEAVIAGVLASMDA</sequence>
<gene>
    <name evidence="3" type="ORF">PtrM4_086250</name>
</gene>
<dbReference type="AlphaFoldDB" id="A0A2W1DXI5"/>
<evidence type="ECO:0000313" key="3">
    <source>
        <dbReference type="EMBL" id="KAF7573720.1"/>
    </source>
</evidence>
<dbReference type="KEGG" id="ptrr:6348103"/>
<name>A0A2W1DXI5_9PLEO</name>
<evidence type="ECO:0000313" key="4">
    <source>
        <dbReference type="Proteomes" id="UP000245464"/>
    </source>
</evidence>
<dbReference type="InterPro" id="IPR057684">
    <property type="entry name" value="DUF7924"/>
</dbReference>
<dbReference type="Pfam" id="PF25545">
    <property type="entry name" value="DUF7924"/>
    <property type="match status" value="1"/>
</dbReference>
<dbReference type="GeneID" id="6348103"/>
<comment type="caution">
    <text evidence="3">The sequence shown here is derived from an EMBL/GenBank/DDBJ whole genome shotgun (WGS) entry which is preliminary data.</text>
</comment>
<feature type="compositionally biased region" description="Polar residues" evidence="1">
    <location>
        <begin position="66"/>
        <end position="81"/>
    </location>
</feature>
<feature type="region of interest" description="Disordered" evidence="1">
    <location>
        <begin position="1"/>
        <end position="22"/>
    </location>
</feature>